<evidence type="ECO:0000256" key="1">
    <source>
        <dbReference type="SAM" id="MobiDB-lite"/>
    </source>
</evidence>
<dbReference type="EMBL" id="BSUO01000001">
    <property type="protein sequence ID" value="GMA41093.1"/>
    <property type="molecule type" value="Genomic_DNA"/>
</dbReference>
<reference evidence="3" key="1">
    <citation type="journal article" date="2019" name="Int. J. Syst. Evol. Microbiol.">
        <title>The Global Catalogue of Microorganisms (GCM) 10K type strain sequencing project: providing services to taxonomists for standard genome sequencing and annotation.</title>
        <authorList>
            <consortium name="The Broad Institute Genomics Platform"/>
            <consortium name="The Broad Institute Genome Sequencing Center for Infectious Disease"/>
            <person name="Wu L."/>
            <person name="Ma J."/>
        </authorList>
    </citation>
    <scope>NUCLEOTIDE SEQUENCE [LARGE SCALE GENOMIC DNA]</scope>
    <source>
        <strain evidence="3">NBRC 113072</strain>
    </source>
</reference>
<gene>
    <name evidence="2" type="ORF">GCM10025883_31380</name>
</gene>
<sequence length="79" mass="8725">MSTSTIHDKLRIALADLTGSVAVIEAAFTPWDDDQRAALEGLLTEMTSSRTSTRRCSKRPPDRPAHASRRSTARVLRCN</sequence>
<organism evidence="2 3">
    <name type="scientific">Mobilicoccus caccae</name>
    <dbReference type="NCBI Taxonomy" id="1859295"/>
    <lineage>
        <taxon>Bacteria</taxon>
        <taxon>Bacillati</taxon>
        <taxon>Actinomycetota</taxon>
        <taxon>Actinomycetes</taxon>
        <taxon>Micrococcales</taxon>
        <taxon>Dermatophilaceae</taxon>
        <taxon>Mobilicoccus</taxon>
    </lineage>
</organism>
<evidence type="ECO:0000313" key="2">
    <source>
        <dbReference type="EMBL" id="GMA41093.1"/>
    </source>
</evidence>
<accession>A0ABQ6IT25</accession>
<dbReference type="Proteomes" id="UP001157126">
    <property type="component" value="Unassembled WGS sequence"/>
</dbReference>
<keyword evidence="3" id="KW-1185">Reference proteome</keyword>
<comment type="caution">
    <text evidence="2">The sequence shown here is derived from an EMBL/GenBank/DDBJ whole genome shotgun (WGS) entry which is preliminary data.</text>
</comment>
<evidence type="ECO:0000313" key="3">
    <source>
        <dbReference type="Proteomes" id="UP001157126"/>
    </source>
</evidence>
<dbReference type="RefSeq" id="WP_284304687.1">
    <property type="nucleotide sequence ID" value="NZ_BSUO01000001.1"/>
</dbReference>
<name>A0ABQ6IT25_9MICO</name>
<protein>
    <submittedName>
        <fullName evidence="2">Uncharacterized protein</fullName>
    </submittedName>
</protein>
<proteinExistence type="predicted"/>
<feature type="region of interest" description="Disordered" evidence="1">
    <location>
        <begin position="44"/>
        <end position="79"/>
    </location>
</feature>